<gene>
    <name evidence="2" type="ORF">RRG08_025486</name>
</gene>
<evidence type="ECO:0000313" key="3">
    <source>
        <dbReference type="Proteomes" id="UP001283361"/>
    </source>
</evidence>
<dbReference type="Proteomes" id="UP001283361">
    <property type="component" value="Unassembled WGS sequence"/>
</dbReference>
<name>A0AAE0Y113_9GAST</name>
<feature type="signal peptide" evidence="1">
    <location>
        <begin position="1"/>
        <end position="20"/>
    </location>
</feature>
<accession>A0AAE0Y113</accession>
<evidence type="ECO:0000313" key="2">
    <source>
        <dbReference type="EMBL" id="KAK3729145.1"/>
    </source>
</evidence>
<sequence>MEIFLLLYIGLLNVATQIEGLEISMETFGMEPSCAVVTCEEELGNSPHLYNQTISSMSIDKTRSGSRKNALPQVLVVLNQDRLRVLAMIDKRNVSGWLQPTTGRVRLELSNIEDCSAKFTCRVEVKSMGSTRQYMAHVQLKRKNKFITEIVHKMKFLSKQMTTKSAVFSDKLEIHLNALRAKLIAKFGNSSISSNLKSLNVNSQLDDHNGNQPNVIDDNQQNLSSNSQQIATDRPQLAILVVVSKALLTIVSRVTR</sequence>
<dbReference type="EMBL" id="JAWDGP010007158">
    <property type="protein sequence ID" value="KAK3729145.1"/>
    <property type="molecule type" value="Genomic_DNA"/>
</dbReference>
<proteinExistence type="predicted"/>
<keyword evidence="1" id="KW-0732">Signal</keyword>
<comment type="caution">
    <text evidence="2">The sequence shown here is derived from an EMBL/GenBank/DDBJ whole genome shotgun (WGS) entry which is preliminary data.</text>
</comment>
<feature type="chain" id="PRO_5042062121" evidence="1">
    <location>
        <begin position="21"/>
        <end position="256"/>
    </location>
</feature>
<protein>
    <submittedName>
        <fullName evidence="2">Uncharacterized protein</fullName>
    </submittedName>
</protein>
<keyword evidence="3" id="KW-1185">Reference proteome</keyword>
<organism evidence="2 3">
    <name type="scientific">Elysia crispata</name>
    <name type="common">lettuce slug</name>
    <dbReference type="NCBI Taxonomy" id="231223"/>
    <lineage>
        <taxon>Eukaryota</taxon>
        <taxon>Metazoa</taxon>
        <taxon>Spiralia</taxon>
        <taxon>Lophotrochozoa</taxon>
        <taxon>Mollusca</taxon>
        <taxon>Gastropoda</taxon>
        <taxon>Heterobranchia</taxon>
        <taxon>Euthyneura</taxon>
        <taxon>Panpulmonata</taxon>
        <taxon>Sacoglossa</taxon>
        <taxon>Placobranchoidea</taxon>
        <taxon>Plakobranchidae</taxon>
        <taxon>Elysia</taxon>
    </lineage>
</organism>
<evidence type="ECO:0000256" key="1">
    <source>
        <dbReference type="SAM" id="SignalP"/>
    </source>
</evidence>
<reference evidence="2" key="1">
    <citation type="journal article" date="2023" name="G3 (Bethesda)">
        <title>A reference genome for the long-term kleptoplast-retaining sea slug Elysia crispata morphotype clarki.</title>
        <authorList>
            <person name="Eastman K.E."/>
            <person name="Pendleton A.L."/>
            <person name="Shaikh M.A."/>
            <person name="Suttiyut T."/>
            <person name="Ogas R."/>
            <person name="Tomko P."/>
            <person name="Gavelis G."/>
            <person name="Widhalm J.R."/>
            <person name="Wisecaver J.H."/>
        </authorList>
    </citation>
    <scope>NUCLEOTIDE SEQUENCE</scope>
    <source>
        <strain evidence="2">ECLA1</strain>
    </source>
</reference>
<dbReference type="AlphaFoldDB" id="A0AAE0Y113"/>